<comment type="caution">
    <text evidence="1">The sequence shown here is derived from an EMBL/GenBank/DDBJ whole genome shotgun (WGS) entry which is preliminary data.</text>
</comment>
<dbReference type="Proteomes" id="UP001383192">
    <property type="component" value="Unassembled WGS sequence"/>
</dbReference>
<sequence length="164" mass="18324">MTGIKLKFAPPNGQTYEKGDFKALCRSTPIPYGSLPRYLANPFLYESLCPPRLWCGWLVGEKALYDLVVNHYPEERAKSGSGEHLACDIPFLLPDIVRALLKVPAALGHLVDVIDAAKPDGEFDYALVVGNNYEGLLPRQDILSLGATMFESKPPEWFLNNRCW</sequence>
<reference evidence="1 2" key="1">
    <citation type="submission" date="2024-01" db="EMBL/GenBank/DDBJ databases">
        <title>A draft genome for a cacao thread blight-causing isolate of Paramarasmius palmivorus.</title>
        <authorList>
            <person name="Baruah I.K."/>
            <person name="Bukari Y."/>
            <person name="Amoako-Attah I."/>
            <person name="Meinhardt L.W."/>
            <person name="Bailey B.A."/>
            <person name="Cohen S.P."/>
        </authorList>
    </citation>
    <scope>NUCLEOTIDE SEQUENCE [LARGE SCALE GENOMIC DNA]</scope>
    <source>
        <strain evidence="1 2">GH-12</strain>
    </source>
</reference>
<dbReference type="AlphaFoldDB" id="A0AAW0DRB7"/>
<proteinExistence type="predicted"/>
<accession>A0AAW0DRB7</accession>
<evidence type="ECO:0000313" key="2">
    <source>
        <dbReference type="Proteomes" id="UP001383192"/>
    </source>
</evidence>
<name>A0AAW0DRB7_9AGAR</name>
<gene>
    <name evidence="1" type="ORF">VNI00_004282</name>
</gene>
<keyword evidence="2" id="KW-1185">Reference proteome</keyword>
<protein>
    <submittedName>
        <fullName evidence="1">Uncharacterized protein</fullName>
    </submittedName>
</protein>
<evidence type="ECO:0000313" key="1">
    <source>
        <dbReference type="EMBL" id="KAK7052962.1"/>
    </source>
</evidence>
<organism evidence="1 2">
    <name type="scientific">Paramarasmius palmivorus</name>
    <dbReference type="NCBI Taxonomy" id="297713"/>
    <lineage>
        <taxon>Eukaryota</taxon>
        <taxon>Fungi</taxon>
        <taxon>Dikarya</taxon>
        <taxon>Basidiomycota</taxon>
        <taxon>Agaricomycotina</taxon>
        <taxon>Agaricomycetes</taxon>
        <taxon>Agaricomycetidae</taxon>
        <taxon>Agaricales</taxon>
        <taxon>Marasmiineae</taxon>
        <taxon>Marasmiaceae</taxon>
        <taxon>Paramarasmius</taxon>
    </lineage>
</organism>
<dbReference type="EMBL" id="JAYKXP010000011">
    <property type="protein sequence ID" value="KAK7052962.1"/>
    <property type="molecule type" value="Genomic_DNA"/>
</dbReference>